<keyword evidence="2" id="KW-0378">Hydrolase</keyword>
<dbReference type="GO" id="GO:0046512">
    <property type="term" value="P:sphingosine biosynthetic process"/>
    <property type="evidence" value="ECO:0007669"/>
    <property type="project" value="TreeGrafter"/>
</dbReference>
<keyword evidence="1" id="KW-0479">Metal-binding</keyword>
<dbReference type="PROSITE" id="PS51257">
    <property type="entry name" value="PROKAR_LIPOPROTEIN"/>
    <property type="match status" value="1"/>
</dbReference>
<dbReference type="AlphaFoldDB" id="R4YL19"/>
<dbReference type="Proteomes" id="UP000032749">
    <property type="component" value="Chromosome"/>
</dbReference>
<feature type="domain" description="Neutral/alkaline non-lysosomal ceramidase N-terminal" evidence="4">
    <location>
        <begin position="42"/>
        <end position="520"/>
    </location>
</feature>
<dbReference type="STRING" id="698738.OLEAN_C09190"/>
<dbReference type="GO" id="GO:0046514">
    <property type="term" value="P:ceramide catabolic process"/>
    <property type="evidence" value="ECO:0007669"/>
    <property type="project" value="InterPro"/>
</dbReference>
<evidence type="ECO:0000313" key="5">
    <source>
        <dbReference type="EMBL" id="CCK75095.1"/>
    </source>
</evidence>
<feature type="binding site" evidence="1">
    <location>
        <position position="456"/>
    </location>
    <ligand>
        <name>Zn(2+)</name>
        <dbReference type="ChEBI" id="CHEBI:29105"/>
    </ligand>
</feature>
<keyword evidence="6" id="KW-1185">Reference proteome</keyword>
<evidence type="ECO:0000256" key="3">
    <source>
        <dbReference type="SAM" id="SignalP"/>
    </source>
</evidence>
<feature type="binding site" evidence="1">
    <location>
        <position position="495"/>
    </location>
    <ligand>
        <name>Zn(2+)</name>
        <dbReference type="ChEBI" id="CHEBI:29105"/>
    </ligand>
</feature>
<keyword evidence="2" id="KW-0443">Lipid metabolism</keyword>
<dbReference type="Pfam" id="PF04734">
    <property type="entry name" value="Ceramidase_alk"/>
    <property type="match status" value="1"/>
</dbReference>
<comment type="similarity">
    <text evidence="2">Belongs to the neutral ceramidase family.</text>
</comment>
<keyword evidence="2" id="KW-0746">Sphingolipid metabolism</keyword>
<dbReference type="EC" id="3.5.1.23" evidence="2"/>
<organism evidence="5 6">
    <name type="scientific">Oleispira antarctica RB-8</name>
    <dbReference type="NCBI Taxonomy" id="698738"/>
    <lineage>
        <taxon>Bacteria</taxon>
        <taxon>Pseudomonadati</taxon>
        <taxon>Pseudomonadota</taxon>
        <taxon>Gammaproteobacteria</taxon>
        <taxon>Oceanospirillales</taxon>
        <taxon>Oceanospirillaceae</taxon>
        <taxon>Oleispira</taxon>
    </lineage>
</organism>
<dbReference type="EMBL" id="FO203512">
    <property type="protein sequence ID" value="CCK75095.1"/>
    <property type="molecule type" value="Genomic_DNA"/>
</dbReference>
<feature type="binding site" evidence="1">
    <location>
        <position position="127"/>
    </location>
    <ligand>
        <name>Zn(2+)</name>
        <dbReference type="ChEBI" id="CHEBI:29105"/>
    </ligand>
</feature>
<keyword evidence="1" id="KW-0862">Zinc</keyword>
<proteinExistence type="inferred from homology"/>
<dbReference type="PANTHER" id="PTHR12670">
    <property type="entry name" value="CERAMIDASE"/>
    <property type="match status" value="1"/>
</dbReference>
<reference evidence="5 6" key="1">
    <citation type="journal article" date="2013" name="Nat. Commun.">
        <title>Genome sequence and functional genomic analysis of the oil-degrading bacterium Oleispira antarctica.</title>
        <authorList>
            <person name="Kube M."/>
            <person name="Chernikova T.N."/>
            <person name="Al-Ramahi Y."/>
            <person name="Beloqui A."/>
            <person name="Lopez-Cortez N."/>
            <person name="Guazzaroni M.E."/>
            <person name="Heipieper H.J."/>
            <person name="Klages S."/>
            <person name="Kotsyurbenko O.R."/>
            <person name="Langer I."/>
            <person name="Nechitaylo T.Y."/>
            <person name="Lunsdorf H."/>
            <person name="Fernandez M."/>
            <person name="Juarez S."/>
            <person name="Ciordia S."/>
            <person name="Singer A."/>
            <person name="Kagan O."/>
            <person name="Egorova O."/>
            <person name="Petit P.A."/>
            <person name="Stogios P."/>
            <person name="Kim Y."/>
            <person name="Tchigvintsev A."/>
            <person name="Flick R."/>
            <person name="Denaro R."/>
            <person name="Genovese M."/>
            <person name="Albar J.P."/>
            <person name="Reva O.N."/>
            <person name="Martinez-Gomariz M."/>
            <person name="Tran H."/>
            <person name="Ferrer M."/>
            <person name="Savchenko A."/>
            <person name="Yakunin A.F."/>
            <person name="Yakimov M.M."/>
            <person name="Golyshina O.V."/>
            <person name="Reinhardt R."/>
            <person name="Golyshin P.N."/>
        </authorList>
    </citation>
    <scope>NUCLEOTIDE SEQUENCE [LARGE SCALE GENOMIC DNA]</scope>
</reference>
<dbReference type="GO" id="GO:0042759">
    <property type="term" value="P:long-chain fatty acid biosynthetic process"/>
    <property type="evidence" value="ECO:0007669"/>
    <property type="project" value="TreeGrafter"/>
</dbReference>
<dbReference type="InterPro" id="IPR031329">
    <property type="entry name" value="NEUT/ALK_ceramidase_N"/>
</dbReference>
<evidence type="ECO:0000313" key="6">
    <source>
        <dbReference type="Proteomes" id="UP000032749"/>
    </source>
</evidence>
<gene>
    <name evidence="5" type="ORF">OLEAN_C09190</name>
</gene>
<accession>R4YL19</accession>
<sequence length="696" mass="76778">MRSLMILVLAVTTLTACATVKDITVIQPKPIAVDITGIATAGAISVDITPPPGMPMGGYSVMANFGQGFRTRLKARVIYINDGQGHSTALVQTDLTAGSLLVHHQVVAAVAEKTGLNASDIVITSSHSHSAPVNHFENDFYNKHMSSGQGLEEEFLDFASQRIAEGILTAYKNRRPAKVATGRKDIYGYNRNRSLDSYVLNNNVSDIDLEDPQAVFKAINPAMYMIRVDVLDTLGQYKPLAAFSSFSVHATALSVPVEVYNADLFAYAQKDLEWAIERKYDTPWKVVHGLTTGTQGDMAPAVPDHGDNTFGHFEVNWKEAKKLGQGIGKEAIALFEELGSELTSDISIMTAARELNIREHNKVGDIELCQDPAIGAPVAAGAYERRTPFLAAIPFLKGGNVMSRSWFFTEGCQGNKTHLGFKYLQPLLEPKDSFPNTVLFQLIKINDTVVMPLPFEITTESGRRMAASVSQAYEQAGQDIKHAWIAGNANGYFGYSTTPEEYERQNYEGGHTLYGQYTTPYLSAQLGRLATDMIQQGSIVELADEWSYDLVVNQFFPSAESSQGKRKILQLPEAYTAEAANEEHYVSFEWLDVGASEIQLHKPLAKVEVLVKGEWVDMSNAGEPITDDGYDIEVRLLDEESKGMGEYQVRWYNPVAGGQYRFMIAPRQGQEQLRSPIFTFGTDKEDTAEMAVLLVE</sequence>
<dbReference type="GO" id="GO:0016020">
    <property type="term" value="C:membrane"/>
    <property type="evidence" value="ECO:0007669"/>
    <property type="project" value="GOC"/>
</dbReference>
<dbReference type="PANTHER" id="PTHR12670:SF1">
    <property type="entry name" value="NEUTRAL CERAMIDASE"/>
    <property type="match status" value="1"/>
</dbReference>
<name>R4YL19_OLEAN</name>
<feature type="chain" id="PRO_5004374271" description="Neutral ceramidase" evidence="3">
    <location>
        <begin position="19"/>
        <end position="696"/>
    </location>
</feature>
<evidence type="ECO:0000256" key="1">
    <source>
        <dbReference type="PIRSR" id="PIRSR606823-2"/>
    </source>
</evidence>
<feature type="binding site" evidence="1">
    <location>
        <position position="249"/>
    </location>
    <ligand>
        <name>Zn(2+)</name>
        <dbReference type="ChEBI" id="CHEBI:29105"/>
    </ligand>
</feature>
<feature type="signal peptide" evidence="3">
    <location>
        <begin position="1"/>
        <end position="18"/>
    </location>
</feature>
<protein>
    <recommendedName>
        <fullName evidence="2">Neutral ceramidase</fullName>
        <ecNumber evidence="2">3.5.1.23</ecNumber>
    </recommendedName>
</protein>
<evidence type="ECO:0000259" key="4">
    <source>
        <dbReference type="Pfam" id="PF04734"/>
    </source>
</evidence>
<dbReference type="KEGG" id="oai:OLEAN_C09190"/>
<dbReference type="GO" id="GO:0046872">
    <property type="term" value="F:metal ion binding"/>
    <property type="evidence" value="ECO:0007669"/>
    <property type="project" value="UniProtKB-KW"/>
</dbReference>
<comment type="catalytic activity">
    <reaction evidence="2">
        <text>an N-acylsphing-4-enine + H2O = sphing-4-enine + a fatty acid</text>
        <dbReference type="Rhea" id="RHEA:20856"/>
        <dbReference type="ChEBI" id="CHEBI:15377"/>
        <dbReference type="ChEBI" id="CHEBI:28868"/>
        <dbReference type="ChEBI" id="CHEBI:52639"/>
        <dbReference type="ChEBI" id="CHEBI:57756"/>
        <dbReference type="EC" id="3.5.1.23"/>
    </reaction>
</comment>
<keyword evidence="3" id="KW-0732">Signal</keyword>
<dbReference type="GO" id="GO:0005576">
    <property type="term" value="C:extracellular region"/>
    <property type="evidence" value="ECO:0007669"/>
    <property type="project" value="TreeGrafter"/>
</dbReference>
<dbReference type="InterPro" id="IPR006823">
    <property type="entry name" value="Ceramidase_alk"/>
</dbReference>
<dbReference type="HOGENOM" id="CLU_404786_0_0_6"/>
<comment type="cofactor">
    <cofactor evidence="1">
        <name>Zn(2+)</name>
        <dbReference type="ChEBI" id="CHEBI:29105"/>
    </cofactor>
    <text evidence="1">Binds 1 zinc ion per subunit.</text>
</comment>
<evidence type="ECO:0000256" key="2">
    <source>
        <dbReference type="RuleBase" id="RU366019"/>
    </source>
</evidence>
<dbReference type="GO" id="GO:0017040">
    <property type="term" value="F:N-acylsphingosine amidohydrolase activity"/>
    <property type="evidence" value="ECO:0007669"/>
    <property type="project" value="UniProtKB-UniRule"/>
</dbReference>